<protein>
    <recommendedName>
        <fullName evidence="11">Selenocysteine lyase</fullName>
        <ecNumber evidence="10">4.4.1.16</ecNumber>
    </recommendedName>
</protein>
<organism evidence="14 15">
    <name type="scientific">Ramazzottius varieornatus</name>
    <name type="common">Water bear</name>
    <name type="synonym">Tardigrade</name>
    <dbReference type="NCBI Taxonomy" id="947166"/>
    <lineage>
        <taxon>Eukaryota</taxon>
        <taxon>Metazoa</taxon>
        <taxon>Ecdysozoa</taxon>
        <taxon>Tardigrada</taxon>
        <taxon>Eutardigrada</taxon>
        <taxon>Parachela</taxon>
        <taxon>Hypsibioidea</taxon>
        <taxon>Ramazzottiidae</taxon>
        <taxon>Ramazzottius</taxon>
    </lineage>
</organism>
<dbReference type="InterPro" id="IPR015424">
    <property type="entry name" value="PyrdxlP-dep_Trfase"/>
</dbReference>
<dbReference type="InterPro" id="IPR016454">
    <property type="entry name" value="Cysteine_dSase"/>
</dbReference>
<dbReference type="InterPro" id="IPR015422">
    <property type="entry name" value="PyrdxlP-dep_Trfase_small"/>
</dbReference>
<evidence type="ECO:0000256" key="3">
    <source>
        <dbReference type="ARBA" id="ARBA00009236"/>
    </source>
</evidence>
<comment type="cofactor">
    <cofactor evidence="1">
        <name>pyridoxal 5'-phosphate</name>
        <dbReference type="ChEBI" id="CHEBI:597326"/>
    </cofactor>
</comment>
<keyword evidence="15" id="KW-1185">Reference proteome</keyword>
<evidence type="ECO:0000256" key="8">
    <source>
        <dbReference type="ARBA" id="ARBA00023239"/>
    </source>
</evidence>
<evidence type="ECO:0000256" key="7">
    <source>
        <dbReference type="ARBA" id="ARBA00022898"/>
    </source>
</evidence>
<evidence type="ECO:0000256" key="11">
    <source>
        <dbReference type="ARBA" id="ARBA00040554"/>
    </source>
</evidence>
<dbReference type="Gene3D" id="3.40.640.10">
    <property type="entry name" value="Type I PLP-dependent aspartate aminotransferase-like (Major domain)"/>
    <property type="match status" value="1"/>
</dbReference>
<evidence type="ECO:0000259" key="13">
    <source>
        <dbReference type="Pfam" id="PF00266"/>
    </source>
</evidence>
<keyword evidence="7" id="KW-0663">Pyridoxal phosphate</keyword>
<dbReference type="AlphaFoldDB" id="A0A1D1VD01"/>
<sequence length="431" mass="47271">MDADRRITISVQQTEDEGDVGAGDRNRRGWKAVYMDHNATTPMHPEVIRVMTEAMSRYWRNPSSDYAPEVREAISSARKQVADMVSCSPEEIIFVSSGTEANNWILESVLAATTANSPSDKSHVITSDIEHVAVGLKLEELERRGCCEVDRVSAADHGRVRASDVIKRVRPGTRLISIMLANNETGCIQPVDEIARQLRPINSKRKECNLPVVLVHTDSAQAVGKMPVSTEELGVDFLTIVGHKFYGPRSAAVFCNRENLKLLKERRMFQGGGQERSLRPGTENTVDIIGLGMAAETVRCFLRSWCENIRVTGAYFVTRLNETFGESAVLSFVGMQNDILPNTFSISFRDHRLKGPTVLKNCNVIQASTGAACHTGLCSASSALMNSGLTEEAALNTIRLSVGKDTTTKDIDVAIADLTQAVQKITSETVQ</sequence>
<dbReference type="InterPro" id="IPR000192">
    <property type="entry name" value="Aminotrans_V_dom"/>
</dbReference>
<keyword evidence="8" id="KW-0456">Lyase</keyword>
<feature type="region of interest" description="Disordered" evidence="12">
    <location>
        <begin position="1"/>
        <end position="25"/>
    </location>
</feature>
<accession>A0A1D1VD01</accession>
<keyword evidence="6" id="KW-0808">Transferase</keyword>
<evidence type="ECO:0000256" key="6">
    <source>
        <dbReference type="ARBA" id="ARBA00022679"/>
    </source>
</evidence>
<dbReference type="GO" id="GO:0009000">
    <property type="term" value="F:selenocysteine lyase activity"/>
    <property type="evidence" value="ECO:0007669"/>
    <property type="project" value="UniProtKB-EC"/>
</dbReference>
<dbReference type="InterPro" id="IPR015421">
    <property type="entry name" value="PyrdxlP-dep_Trfase_major"/>
</dbReference>
<dbReference type="EMBL" id="BDGG01000004">
    <property type="protein sequence ID" value="GAU97952.1"/>
    <property type="molecule type" value="Genomic_DNA"/>
</dbReference>
<dbReference type="PANTHER" id="PTHR11601:SF62">
    <property type="entry name" value="SELENOCYSTEINE LYASE"/>
    <property type="match status" value="1"/>
</dbReference>
<dbReference type="Pfam" id="PF00266">
    <property type="entry name" value="Aminotran_5"/>
    <property type="match status" value="1"/>
</dbReference>
<evidence type="ECO:0000313" key="14">
    <source>
        <dbReference type="EMBL" id="GAU97952.1"/>
    </source>
</evidence>
<evidence type="ECO:0000313" key="15">
    <source>
        <dbReference type="Proteomes" id="UP000186922"/>
    </source>
</evidence>
<dbReference type="PANTHER" id="PTHR11601">
    <property type="entry name" value="CYSTEINE DESULFURYLASE FAMILY MEMBER"/>
    <property type="match status" value="1"/>
</dbReference>
<dbReference type="Proteomes" id="UP000186922">
    <property type="component" value="Unassembled WGS sequence"/>
</dbReference>
<comment type="subunit">
    <text evidence="4">Homodimer.</text>
</comment>
<evidence type="ECO:0000256" key="10">
    <source>
        <dbReference type="ARBA" id="ARBA00039054"/>
    </source>
</evidence>
<dbReference type="Gene3D" id="3.90.1150.10">
    <property type="entry name" value="Aspartate Aminotransferase, domain 1"/>
    <property type="match status" value="1"/>
</dbReference>
<gene>
    <name evidence="14" type="primary">RvY_09167-1</name>
    <name evidence="14" type="synonym">RvY_09167.1</name>
    <name evidence="14" type="ORF">RvY_09167</name>
</gene>
<dbReference type="PIRSF" id="PIRSF005572">
    <property type="entry name" value="NifS"/>
    <property type="match status" value="1"/>
</dbReference>
<dbReference type="EC" id="4.4.1.16" evidence="10"/>
<feature type="domain" description="Aminotransferase class V" evidence="13">
    <location>
        <begin position="33"/>
        <end position="412"/>
    </location>
</feature>
<comment type="subcellular location">
    <subcellularLocation>
        <location evidence="2">Cytoplasm</location>
        <location evidence="2">Cytosol</location>
    </subcellularLocation>
</comment>
<dbReference type="GO" id="GO:0016740">
    <property type="term" value="F:transferase activity"/>
    <property type="evidence" value="ECO:0007669"/>
    <property type="project" value="UniProtKB-KW"/>
</dbReference>
<reference evidence="14 15" key="1">
    <citation type="journal article" date="2016" name="Nat. Commun.">
        <title>Extremotolerant tardigrade genome and improved radiotolerance of human cultured cells by tardigrade-unique protein.</title>
        <authorList>
            <person name="Hashimoto T."/>
            <person name="Horikawa D.D."/>
            <person name="Saito Y."/>
            <person name="Kuwahara H."/>
            <person name="Kozuka-Hata H."/>
            <person name="Shin-I T."/>
            <person name="Minakuchi Y."/>
            <person name="Ohishi K."/>
            <person name="Motoyama A."/>
            <person name="Aizu T."/>
            <person name="Enomoto A."/>
            <person name="Kondo K."/>
            <person name="Tanaka S."/>
            <person name="Hara Y."/>
            <person name="Koshikawa S."/>
            <person name="Sagara H."/>
            <person name="Miura T."/>
            <person name="Yokobori S."/>
            <person name="Miyagawa K."/>
            <person name="Suzuki Y."/>
            <person name="Kubo T."/>
            <person name="Oyama M."/>
            <person name="Kohara Y."/>
            <person name="Fujiyama A."/>
            <person name="Arakawa K."/>
            <person name="Katayama T."/>
            <person name="Toyoda A."/>
            <person name="Kunieda T."/>
        </authorList>
    </citation>
    <scope>NUCLEOTIDE SEQUENCE [LARGE SCALE GENOMIC DNA]</scope>
    <source>
        <strain evidence="14 15">YOKOZUNA-1</strain>
    </source>
</reference>
<proteinExistence type="inferred from homology"/>
<dbReference type="Gene3D" id="1.10.260.50">
    <property type="match status" value="1"/>
</dbReference>
<evidence type="ECO:0000256" key="5">
    <source>
        <dbReference type="ARBA" id="ARBA00022490"/>
    </source>
</evidence>
<dbReference type="GO" id="GO:0005829">
    <property type="term" value="C:cytosol"/>
    <property type="evidence" value="ECO:0007669"/>
    <property type="project" value="UniProtKB-SubCell"/>
</dbReference>
<dbReference type="STRING" id="947166.A0A1D1VD01"/>
<comment type="caution">
    <text evidence="14">The sequence shown here is derived from an EMBL/GenBank/DDBJ whole genome shotgun (WGS) entry which is preliminary data.</text>
</comment>
<comment type="similarity">
    <text evidence="3">Belongs to the class-V pyridoxal-phosphate-dependent aminotransferase family.</text>
</comment>
<evidence type="ECO:0000256" key="12">
    <source>
        <dbReference type="SAM" id="MobiDB-lite"/>
    </source>
</evidence>
<evidence type="ECO:0000256" key="1">
    <source>
        <dbReference type="ARBA" id="ARBA00001933"/>
    </source>
</evidence>
<evidence type="ECO:0000256" key="9">
    <source>
        <dbReference type="ARBA" id="ARBA00037407"/>
    </source>
</evidence>
<evidence type="ECO:0000256" key="4">
    <source>
        <dbReference type="ARBA" id="ARBA00011738"/>
    </source>
</evidence>
<name>A0A1D1VD01_RAMVA</name>
<evidence type="ECO:0000256" key="2">
    <source>
        <dbReference type="ARBA" id="ARBA00004514"/>
    </source>
</evidence>
<dbReference type="SUPFAM" id="SSF53383">
    <property type="entry name" value="PLP-dependent transferases"/>
    <property type="match status" value="1"/>
</dbReference>
<keyword evidence="5" id="KW-0963">Cytoplasm</keyword>
<dbReference type="OrthoDB" id="10250117at2759"/>
<comment type="function">
    <text evidence="9">Catalyzes the decomposition of L-selenocysteine to L-alanine and elemental selenium.</text>
</comment>